<proteinExistence type="predicted"/>
<dbReference type="InterPro" id="IPR016106">
    <property type="entry name" value="Pyr-dep_his-deCO2ase_N"/>
</dbReference>
<dbReference type="InterPro" id="IPR016105">
    <property type="entry name" value="Pyr-dep_his/arg-deCO2ase_sand"/>
</dbReference>
<dbReference type="EC" id="4.1.1.22" evidence="2"/>
<name>A0ABW0ZMK2_9ACTN</name>
<evidence type="ECO:0000256" key="2">
    <source>
        <dbReference type="ARBA" id="ARBA00012320"/>
    </source>
</evidence>
<accession>A0ABW0ZMK2</accession>
<dbReference type="Gene3D" id="3.50.20.10">
    <property type="entry name" value="Pyruvoyl-Dependent Histidine Decarboxylase, subunit B"/>
    <property type="match status" value="1"/>
</dbReference>
<evidence type="ECO:0000313" key="7">
    <source>
        <dbReference type="EMBL" id="MFC5730816.1"/>
    </source>
</evidence>
<sequence length="373" mass="39511">MKYRVLRGAVLQSGTIGRGLDSRVREAKGFVEKHRTGFQPQTTRSRVMSSGMSLEDVVNGAVGNMPGNCMGYMNPGASGSGYIATMKLSVDKIDMTGLDPGAGGIVSYDRCEKDDAYIGQINMGTASSFCGVNGALWGLHLAVADDIQNGTLEPMWTYPGPHYPPGEKLPAQGPVPVYPVAPLLDAAERLFGRMDPADGGENDLRRYPPLPGAHVICANKDASGMGGENGSYFWSAIGIAIAHDRETQANLFIEDCGQDRVSRSPEEAKAALQSHLRAVSKSMVLCGQDQDVTYVEIFIGGKFIWTGPNEWGCSLACAPYVVLAEDAVSGVGQPADLCELSIDQWEKSVGLGTLPPAPFRPDVGGIGVVPGEA</sequence>
<dbReference type="SFLD" id="SFLDS00055">
    <property type="entry name" value="Pyruvoyl-Dependent_Histidine/A"/>
    <property type="match status" value="1"/>
</dbReference>
<evidence type="ECO:0000256" key="3">
    <source>
        <dbReference type="ARBA" id="ARBA00022793"/>
    </source>
</evidence>
<dbReference type="EMBL" id="JBHSNS010000011">
    <property type="protein sequence ID" value="MFC5730816.1"/>
    <property type="molecule type" value="Genomic_DNA"/>
</dbReference>
<organism evidence="7 8">
    <name type="scientific">Nocardioides vastitatis</name>
    <dbReference type="NCBI Taxonomy" id="2568655"/>
    <lineage>
        <taxon>Bacteria</taxon>
        <taxon>Bacillati</taxon>
        <taxon>Actinomycetota</taxon>
        <taxon>Actinomycetes</taxon>
        <taxon>Propionibacteriales</taxon>
        <taxon>Nocardioidaceae</taxon>
        <taxon>Nocardioides</taxon>
    </lineage>
</organism>
<dbReference type="RefSeq" id="WP_206055966.1">
    <property type="nucleotide sequence ID" value="NZ_JBHSNS010000011.1"/>
</dbReference>
<reference evidence="8" key="1">
    <citation type="journal article" date="2019" name="Int. J. Syst. Evol. Microbiol.">
        <title>The Global Catalogue of Microorganisms (GCM) 10K type strain sequencing project: providing services to taxonomists for standard genome sequencing and annotation.</title>
        <authorList>
            <consortium name="The Broad Institute Genomics Platform"/>
            <consortium name="The Broad Institute Genome Sequencing Center for Infectious Disease"/>
            <person name="Wu L."/>
            <person name="Ma J."/>
        </authorList>
    </citation>
    <scope>NUCLEOTIDE SEQUENCE [LARGE SCALE GENOMIC DNA]</scope>
    <source>
        <strain evidence="8">YIM 94188</strain>
    </source>
</reference>
<keyword evidence="4" id="KW-0456">Lyase</keyword>
<comment type="cofactor">
    <cofactor evidence="1">
        <name>pyruvate</name>
        <dbReference type="ChEBI" id="CHEBI:15361"/>
    </cofactor>
</comment>
<dbReference type="InterPro" id="IPR003427">
    <property type="entry name" value="His_de-COase_proenz"/>
</dbReference>
<dbReference type="SUPFAM" id="SSF56271">
    <property type="entry name" value="Pyruvoyl-dependent histidine and arginine decarboxylases"/>
    <property type="match status" value="1"/>
</dbReference>
<dbReference type="InterPro" id="IPR016104">
    <property type="entry name" value="Pyr-dep_his/arg-deCO2ase"/>
</dbReference>
<evidence type="ECO:0000313" key="8">
    <source>
        <dbReference type="Proteomes" id="UP001596072"/>
    </source>
</evidence>
<keyword evidence="8" id="KW-1185">Reference proteome</keyword>
<evidence type="ECO:0000256" key="1">
    <source>
        <dbReference type="ARBA" id="ARBA00001928"/>
    </source>
</evidence>
<evidence type="ECO:0000256" key="6">
    <source>
        <dbReference type="ARBA" id="ARBA00047889"/>
    </source>
</evidence>
<evidence type="ECO:0000256" key="5">
    <source>
        <dbReference type="ARBA" id="ARBA00023317"/>
    </source>
</evidence>
<dbReference type="Pfam" id="PF02329">
    <property type="entry name" value="HDC"/>
    <property type="match status" value="1"/>
</dbReference>
<keyword evidence="5" id="KW-0670">Pyruvate</keyword>
<dbReference type="Gene3D" id="4.10.510.10">
    <property type="entry name" value="Pyruvoyl-Dependent Histidine Decarboxylas, subunit A"/>
    <property type="match status" value="1"/>
</dbReference>
<protein>
    <recommendedName>
        <fullName evidence="2">histidine decarboxylase</fullName>
        <ecNumber evidence="2">4.1.1.22</ecNumber>
    </recommendedName>
</protein>
<keyword evidence="3" id="KW-0210">Decarboxylase</keyword>
<evidence type="ECO:0000256" key="4">
    <source>
        <dbReference type="ARBA" id="ARBA00023239"/>
    </source>
</evidence>
<comment type="caution">
    <text evidence="7">The sequence shown here is derived from an EMBL/GenBank/DDBJ whole genome shotgun (WGS) entry which is preliminary data.</text>
</comment>
<gene>
    <name evidence="7" type="ORF">ACFPQB_17985</name>
</gene>
<dbReference type="Proteomes" id="UP001596072">
    <property type="component" value="Unassembled WGS sequence"/>
</dbReference>
<comment type="catalytic activity">
    <reaction evidence="6">
        <text>L-histidine + H(+) = histamine + CO2</text>
        <dbReference type="Rhea" id="RHEA:20840"/>
        <dbReference type="ChEBI" id="CHEBI:15378"/>
        <dbReference type="ChEBI" id="CHEBI:16526"/>
        <dbReference type="ChEBI" id="CHEBI:57595"/>
        <dbReference type="ChEBI" id="CHEBI:58432"/>
        <dbReference type="EC" id="4.1.1.22"/>
    </reaction>
</comment>